<proteinExistence type="predicted"/>
<sequence length="230" mass="24227">MPLRRRLGGGGGAGTAWAALAGVPASAGMEYCITQASNPPGNIGYMLSARALWLGNRTEWSWNPTPGGAGIARFPERAAYQGATPLSISGEIETKHLMLRTSYSVFLVYALAGNHSGLDGEHRSVIQSVPFPHVNFQASPERGVRLVVGALAPDGGAAEPDVMSYPVERGDGTMEVELGWFHVSPDAGHGQGRPHAVIAQLTITSAGGDPVRGLIVEGMEFRPMNFVDPI</sequence>
<dbReference type="AlphaFoldDB" id="A0A0D9XQG0"/>
<dbReference type="Pfam" id="PF14299">
    <property type="entry name" value="PP2"/>
    <property type="match status" value="1"/>
</dbReference>
<dbReference type="PANTHER" id="PTHR32278">
    <property type="entry name" value="F-BOX DOMAIN-CONTAINING PROTEIN"/>
    <property type="match status" value="1"/>
</dbReference>
<reference evidence="1" key="3">
    <citation type="submission" date="2015-04" db="UniProtKB">
        <authorList>
            <consortium name="EnsemblPlants"/>
        </authorList>
    </citation>
    <scope>IDENTIFICATION</scope>
</reference>
<evidence type="ECO:0000313" key="2">
    <source>
        <dbReference type="Proteomes" id="UP000032180"/>
    </source>
</evidence>
<dbReference type="PROSITE" id="PS51318">
    <property type="entry name" value="TAT"/>
    <property type="match status" value="1"/>
</dbReference>
<reference evidence="2" key="2">
    <citation type="submission" date="2013-12" db="EMBL/GenBank/DDBJ databases">
        <authorList>
            <person name="Yu Y."/>
            <person name="Lee S."/>
            <person name="de Baynast K."/>
            <person name="Wissotski M."/>
            <person name="Liu L."/>
            <person name="Talag J."/>
            <person name="Goicoechea J."/>
            <person name="Angelova A."/>
            <person name="Jetty R."/>
            <person name="Kudrna D."/>
            <person name="Golser W."/>
            <person name="Rivera L."/>
            <person name="Zhang J."/>
            <person name="Wing R."/>
        </authorList>
    </citation>
    <scope>NUCLEOTIDE SEQUENCE</scope>
</reference>
<dbReference type="InterPro" id="IPR025886">
    <property type="entry name" value="PP2-like"/>
</dbReference>
<dbReference type="InterPro" id="IPR006311">
    <property type="entry name" value="TAT_signal"/>
</dbReference>
<dbReference type="EnsemblPlants" id="LPERR11G06390.1">
    <property type="protein sequence ID" value="LPERR11G06390.1"/>
    <property type="gene ID" value="LPERR11G06390"/>
</dbReference>
<organism evidence="1 2">
    <name type="scientific">Leersia perrieri</name>
    <dbReference type="NCBI Taxonomy" id="77586"/>
    <lineage>
        <taxon>Eukaryota</taxon>
        <taxon>Viridiplantae</taxon>
        <taxon>Streptophyta</taxon>
        <taxon>Embryophyta</taxon>
        <taxon>Tracheophyta</taxon>
        <taxon>Spermatophyta</taxon>
        <taxon>Magnoliopsida</taxon>
        <taxon>Liliopsida</taxon>
        <taxon>Poales</taxon>
        <taxon>Poaceae</taxon>
        <taxon>BOP clade</taxon>
        <taxon>Oryzoideae</taxon>
        <taxon>Oryzeae</taxon>
        <taxon>Oryzinae</taxon>
        <taxon>Leersia</taxon>
    </lineage>
</organism>
<keyword evidence="2" id="KW-1185">Reference proteome</keyword>
<dbReference type="Proteomes" id="UP000032180">
    <property type="component" value="Chromosome 11"/>
</dbReference>
<dbReference type="HOGENOM" id="CLU_1206318_0_0_1"/>
<dbReference type="Gramene" id="LPERR11G06390.1">
    <property type="protein sequence ID" value="LPERR11G06390.1"/>
    <property type="gene ID" value="LPERR11G06390"/>
</dbReference>
<name>A0A0D9XQG0_9ORYZ</name>
<dbReference type="PANTHER" id="PTHR32278:SF111">
    <property type="entry name" value="F-BOX PROTEIN PP2-B12-RELATED"/>
    <property type="match status" value="1"/>
</dbReference>
<reference evidence="1 2" key="1">
    <citation type="submission" date="2012-08" db="EMBL/GenBank/DDBJ databases">
        <title>Oryza genome evolution.</title>
        <authorList>
            <person name="Wing R.A."/>
        </authorList>
    </citation>
    <scope>NUCLEOTIDE SEQUENCE</scope>
</reference>
<protein>
    <submittedName>
        <fullName evidence="1">Uncharacterized protein</fullName>
    </submittedName>
</protein>
<dbReference type="STRING" id="77586.A0A0D9XQG0"/>
<evidence type="ECO:0000313" key="1">
    <source>
        <dbReference type="EnsemblPlants" id="LPERR11G06390.1"/>
    </source>
</evidence>
<accession>A0A0D9XQG0</accession>